<keyword evidence="3 7" id="KW-0732">Signal</keyword>
<sequence>MQNIFQTKRHFGVISLSLAAFALGGCGLTQAAPSVQEVEDRTIRIIVTESAPYQEPTEIAKEVLAEDGWELDTTYVTDIIQPNQVVSRGEYDANYFQNAAYLRQFNKDNDTDVAPAFSVYYAPAGLFSLQYDSLDELPDGAQISLPVDTANNGRGIKILADAGLLEIDESVDVTQLSQDDIVDNPHDFDFIEVDQQSTAQTLPDVDAGFSFVRMVVEADYDLDEITLELEPELDESLPYSIVVGVQPGTEDSEKIQALQQAYHSPQVQDWFAEYLEGSVAFTDEYTTDNIADPWENFTQK</sequence>
<keyword evidence="6" id="KW-0449">Lipoprotein</keyword>
<evidence type="ECO:0000256" key="5">
    <source>
        <dbReference type="ARBA" id="ARBA00023139"/>
    </source>
</evidence>
<organism evidence="8 9">
    <name type="scientific">Enteractinococcus coprophilus</name>
    <dbReference type="NCBI Taxonomy" id="1027633"/>
    <lineage>
        <taxon>Bacteria</taxon>
        <taxon>Bacillati</taxon>
        <taxon>Actinomycetota</taxon>
        <taxon>Actinomycetes</taxon>
        <taxon>Micrococcales</taxon>
        <taxon>Micrococcaceae</taxon>
    </lineage>
</organism>
<accession>A0A543ANI2</accession>
<evidence type="ECO:0000313" key="9">
    <source>
        <dbReference type="Proteomes" id="UP000319746"/>
    </source>
</evidence>
<dbReference type="RefSeq" id="WP_141864552.1">
    <property type="nucleotide sequence ID" value="NZ_BAABAN010000016.1"/>
</dbReference>
<evidence type="ECO:0000256" key="2">
    <source>
        <dbReference type="ARBA" id="ARBA00008973"/>
    </source>
</evidence>
<evidence type="ECO:0000256" key="6">
    <source>
        <dbReference type="ARBA" id="ARBA00023288"/>
    </source>
</evidence>
<evidence type="ECO:0000256" key="7">
    <source>
        <dbReference type="SAM" id="SignalP"/>
    </source>
</evidence>
<dbReference type="Gene3D" id="3.40.190.10">
    <property type="entry name" value="Periplasmic binding protein-like II"/>
    <property type="match status" value="2"/>
</dbReference>
<feature type="chain" id="PRO_5022158573" evidence="7">
    <location>
        <begin position="32"/>
        <end position="300"/>
    </location>
</feature>
<dbReference type="PANTHER" id="PTHR30429">
    <property type="entry name" value="D-METHIONINE-BINDING LIPOPROTEIN METQ"/>
    <property type="match status" value="1"/>
</dbReference>
<dbReference type="InterPro" id="IPR004872">
    <property type="entry name" value="Lipoprotein_NlpA"/>
</dbReference>
<comment type="subcellular location">
    <subcellularLocation>
        <location evidence="1">Membrane</location>
        <topology evidence="1">Lipid-anchor</topology>
    </subcellularLocation>
</comment>
<evidence type="ECO:0000313" key="8">
    <source>
        <dbReference type="EMBL" id="TQL74128.1"/>
    </source>
</evidence>
<evidence type="ECO:0000256" key="1">
    <source>
        <dbReference type="ARBA" id="ARBA00004635"/>
    </source>
</evidence>
<proteinExistence type="inferred from homology"/>
<feature type="signal peptide" evidence="7">
    <location>
        <begin position="1"/>
        <end position="31"/>
    </location>
</feature>
<dbReference type="AlphaFoldDB" id="A0A543ANI2"/>
<dbReference type="Proteomes" id="UP000319746">
    <property type="component" value="Unassembled WGS sequence"/>
</dbReference>
<dbReference type="Pfam" id="PF03180">
    <property type="entry name" value="Lipoprotein_9"/>
    <property type="match status" value="1"/>
</dbReference>
<evidence type="ECO:0000256" key="3">
    <source>
        <dbReference type="ARBA" id="ARBA00022729"/>
    </source>
</evidence>
<dbReference type="EMBL" id="VFOU01000001">
    <property type="protein sequence ID" value="TQL74128.1"/>
    <property type="molecule type" value="Genomic_DNA"/>
</dbReference>
<evidence type="ECO:0000256" key="4">
    <source>
        <dbReference type="ARBA" id="ARBA00023136"/>
    </source>
</evidence>
<keyword evidence="9" id="KW-1185">Reference proteome</keyword>
<protein>
    <submittedName>
        <fullName evidence="8">D-methionine transport system substrate-binding protein</fullName>
    </submittedName>
</protein>
<name>A0A543ANI2_9MICC</name>
<gene>
    <name evidence="8" type="ORF">FB556_0581</name>
</gene>
<comment type="similarity">
    <text evidence="2">Belongs to the NlpA lipoprotein family.</text>
</comment>
<keyword evidence="4" id="KW-0472">Membrane</keyword>
<reference evidence="8 9" key="1">
    <citation type="submission" date="2019-06" db="EMBL/GenBank/DDBJ databases">
        <title>Sequencing the genomes of 1000 actinobacteria strains.</title>
        <authorList>
            <person name="Klenk H.-P."/>
        </authorList>
    </citation>
    <scope>NUCLEOTIDE SEQUENCE [LARGE SCALE GENOMIC DNA]</scope>
    <source>
        <strain evidence="8 9">DSM 24083</strain>
    </source>
</reference>
<dbReference type="GO" id="GO:0016020">
    <property type="term" value="C:membrane"/>
    <property type="evidence" value="ECO:0007669"/>
    <property type="project" value="UniProtKB-SubCell"/>
</dbReference>
<comment type="caution">
    <text evidence="8">The sequence shown here is derived from an EMBL/GenBank/DDBJ whole genome shotgun (WGS) entry which is preliminary data.</text>
</comment>
<dbReference type="PANTHER" id="PTHR30429:SF0">
    <property type="entry name" value="METHIONINE-BINDING LIPOPROTEIN METQ"/>
    <property type="match status" value="1"/>
</dbReference>
<keyword evidence="5" id="KW-0564">Palmitate</keyword>
<dbReference type="OrthoDB" id="9812878at2"/>
<dbReference type="SUPFAM" id="SSF53850">
    <property type="entry name" value="Periplasmic binding protein-like II"/>
    <property type="match status" value="1"/>
</dbReference>